<protein>
    <recommendedName>
        <fullName evidence="4">Enoyl-CoA hydratase</fullName>
    </recommendedName>
</protein>
<evidence type="ECO:0008006" key="4">
    <source>
        <dbReference type="Google" id="ProtNLM"/>
    </source>
</evidence>
<accession>A0AAD1H6J4</accession>
<dbReference type="PANTHER" id="PTHR43802:SF1">
    <property type="entry name" value="IP11341P-RELATED"/>
    <property type="match status" value="1"/>
</dbReference>
<proteinExistence type="inferred from homology"/>
<gene>
    <name evidence="2" type="ORF">MMOR_01370</name>
</gene>
<dbReference type="AlphaFoldDB" id="A0AAD1H6J4"/>
<evidence type="ECO:0000256" key="1">
    <source>
        <dbReference type="ARBA" id="ARBA00005254"/>
    </source>
</evidence>
<dbReference type="InterPro" id="IPR001753">
    <property type="entry name" value="Enoyl-CoA_hydra/iso"/>
</dbReference>
<name>A0AAD1H6J4_9MYCO</name>
<organism evidence="2 3">
    <name type="scientific">Mycolicibacterium moriokaense</name>
    <dbReference type="NCBI Taxonomy" id="39691"/>
    <lineage>
        <taxon>Bacteria</taxon>
        <taxon>Bacillati</taxon>
        <taxon>Actinomycetota</taxon>
        <taxon>Actinomycetes</taxon>
        <taxon>Mycobacteriales</taxon>
        <taxon>Mycobacteriaceae</taxon>
        <taxon>Mycolicibacterium</taxon>
    </lineage>
</organism>
<dbReference type="Proteomes" id="UP000466681">
    <property type="component" value="Chromosome"/>
</dbReference>
<dbReference type="KEGG" id="mmor:MMOR_01370"/>
<reference evidence="2 3" key="1">
    <citation type="journal article" date="2019" name="Emerg. Microbes Infect.">
        <title>Comprehensive subspecies identification of 175 nontuberculous mycobacteria species based on 7547 genomic profiles.</title>
        <authorList>
            <person name="Matsumoto Y."/>
            <person name="Kinjo T."/>
            <person name="Motooka D."/>
            <person name="Nabeya D."/>
            <person name="Jung N."/>
            <person name="Uechi K."/>
            <person name="Horii T."/>
            <person name="Iida T."/>
            <person name="Fujita J."/>
            <person name="Nakamura S."/>
        </authorList>
    </citation>
    <scope>NUCLEOTIDE SEQUENCE [LARGE SCALE GENOMIC DNA]</scope>
    <source>
        <strain evidence="2 3">JCM 6375</strain>
    </source>
</reference>
<dbReference type="Pfam" id="PF00378">
    <property type="entry name" value="ECH_1"/>
    <property type="match status" value="1"/>
</dbReference>
<evidence type="ECO:0000313" key="3">
    <source>
        <dbReference type="Proteomes" id="UP000466681"/>
    </source>
</evidence>
<dbReference type="Gene3D" id="3.90.226.10">
    <property type="entry name" value="2-enoyl-CoA Hydratase, Chain A, domain 1"/>
    <property type="match status" value="1"/>
</dbReference>
<dbReference type="CDD" id="cd06558">
    <property type="entry name" value="crotonase-like"/>
    <property type="match status" value="1"/>
</dbReference>
<sequence>MGSLIRRDDDDGWTTLWLNRPDKLNALTVELFGELADHVDALYRDNSIRCVVLRGAGKCFSAGHDLNDLAEGEATPTAGWHSQILRRLEKLPKPVIAAVHGHCYTGALEVALACDFIIAADNAQFGDTHAKWALTPVWGMSQRLPRRIGRAAAKRLMFTCDTIDVSEAERIGLCEYVVPYASFDSEIATLATRIAAHSPFSHRANKRLLEATDGYTLDSGLQWEVLQTEGVGPDMHARIAAFTGRGKGSRRDTRRV</sequence>
<dbReference type="GO" id="GO:0003824">
    <property type="term" value="F:catalytic activity"/>
    <property type="evidence" value="ECO:0007669"/>
    <property type="project" value="UniProtKB-ARBA"/>
</dbReference>
<dbReference type="SUPFAM" id="SSF52096">
    <property type="entry name" value="ClpP/crotonase"/>
    <property type="match status" value="1"/>
</dbReference>
<dbReference type="InterPro" id="IPR029045">
    <property type="entry name" value="ClpP/crotonase-like_dom_sf"/>
</dbReference>
<dbReference type="PANTHER" id="PTHR43802">
    <property type="entry name" value="ENOYL-COA HYDRATASE"/>
    <property type="match status" value="1"/>
</dbReference>
<dbReference type="RefSeq" id="WP_083152969.1">
    <property type="nucleotide sequence ID" value="NZ_AP022560.1"/>
</dbReference>
<evidence type="ECO:0000313" key="2">
    <source>
        <dbReference type="EMBL" id="BBW99200.1"/>
    </source>
</evidence>
<keyword evidence="3" id="KW-1185">Reference proteome</keyword>
<dbReference type="EMBL" id="AP022560">
    <property type="protein sequence ID" value="BBW99200.1"/>
    <property type="molecule type" value="Genomic_DNA"/>
</dbReference>
<comment type="similarity">
    <text evidence="1">Belongs to the enoyl-CoA hydratase/isomerase family.</text>
</comment>